<dbReference type="EMBL" id="BMZE01000001">
    <property type="protein sequence ID" value="GHA15625.1"/>
    <property type="molecule type" value="Genomic_DNA"/>
</dbReference>
<comment type="caution">
    <text evidence="7">The sequence shown here is derived from an EMBL/GenBank/DDBJ whole genome shotgun (WGS) entry which is preliminary data.</text>
</comment>
<evidence type="ECO:0000256" key="4">
    <source>
        <dbReference type="ARBA" id="ARBA00022857"/>
    </source>
</evidence>
<evidence type="ECO:0000256" key="1">
    <source>
        <dbReference type="ARBA" id="ARBA00001917"/>
    </source>
</evidence>
<evidence type="ECO:0000313" key="8">
    <source>
        <dbReference type="Proteomes" id="UP000646579"/>
    </source>
</evidence>
<dbReference type="PANTHER" id="PTHR43303:SF4">
    <property type="entry name" value="NADPH DEHYDROGENASE C23G7.10C-RELATED"/>
    <property type="match status" value="1"/>
</dbReference>
<keyword evidence="2" id="KW-0285">Flavoprotein</keyword>
<comment type="cofactor">
    <cofactor evidence="1">
        <name>FMN</name>
        <dbReference type="ChEBI" id="CHEBI:58210"/>
    </cofactor>
</comment>
<evidence type="ECO:0000256" key="5">
    <source>
        <dbReference type="ARBA" id="ARBA00023002"/>
    </source>
</evidence>
<dbReference type="GO" id="GO:0050661">
    <property type="term" value="F:NADP binding"/>
    <property type="evidence" value="ECO:0007669"/>
    <property type="project" value="InterPro"/>
</dbReference>
<evidence type="ECO:0000313" key="7">
    <source>
        <dbReference type="EMBL" id="GHA15625.1"/>
    </source>
</evidence>
<organism evidence="7 8">
    <name type="scientific">Devosia pacifica</name>
    <dbReference type="NCBI Taxonomy" id="1335967"/>
    <lineage>
        <taxon>Bacteria</taxon>
        <taxon>Pseudomonadati</taxon>
        <taxon>Pseudomonadota</taxon>
        <taxon>Alphaproteobacteria</taxon>
        <taxon>Hyphomicrobiales</taxon>
        <taxon>Devosiaceae</taxon>
        <taxon>Devosia</taxon>
    </lineage>
</organism>
<dbReference type="CDD" id="cd02932">
    <property type="entry name" value="OYE_YqiM_FMN"/>
    <property type="match status" value="1"/>
</dbReference>
<keyword evidence="4" id="KW-0521">NADP</keyword>
<evidence type="ECO:0000256" key="2">
    <source>
        <dbReference type="ARBA" id="ARBA00022630"/>
    </source>
</evidence>
<keyword evidence="3" id="KW-0288">FMN</keyword>
<dbReference type="InterPro" id="IPR013785">
    <property type="entry name" value="Aldolase_TIM"/>
</dbReference>
<gene>
    <name evidence="7" type="ORF">GCM10007989_08000</name>
</gene>
<reference evidence="7" key="2">
    <citation type="submission" date="2020-09" db="EMBL/GenBank/DDBJ databases">
        <authorList>
            <person name="Sun Q."/>
            <person name="Kim S."/>
        </authorList>
    </citation>
    <scope>NUCLEOTIDE SEQUENCE</scope>
    <source>
        <strain evidence="7">KCTC 32437</strain>
    </source>
</reference>
<dbReference type="SUPFAM" id="SSF51395">
    <property type="entry name" value="FMN-linked oxidoreductases"/>
    <property type="match status" value="1"/>
</dbReference>
<keyword evidence="5" id="KW-0560">Oxidoreductase</keyword>
<dbReference type="InterPro" id="IPR044152">
    <property type="entry name" value="YqjM-like"/>
</dbReference>
<evidence type="ECO:0000259" key="6">
    <source>
        <dbReference type="Pfam" id="PF00724"/>
    </source>
</evidence>
<feature type="domain" description="NADH:flavin oxidoreductase/NADH oxidase N-terminal" evidence="6">
    <location>
        <begin position="9"/>
        <end position="353"/>
    </location>
</feature>
<dbReference type="RefSeq" id="WP_189423621.1">
    <property type="nucleotide sequence ID" value="NZ_BMZE01000001.1"/>
</dbReference>
<accession>A0A918RXX0</accession>
<dbReference type="InterPro" id="IPR001155">
    <property type="entry name" value="OxRdtase_FMN_N"/>
</dbReference>
<evidence type="ECO:0000256" key="3">
    <source>
        <dbReference type="ARBA" id="ARBA00022643"/>
    </source>
</evidence>
<dbReference type="GO" id="GO:0010181">
    <property type="term" value="F:FMN binding"/>
    <property type="evidence" value="ECO:0007669"/>
    <property type="project" value="InterPro"/>
</dbReference>
<dbReference type="PANTHER" id="PTHR43303">
    <property type="entry name" value="NADPH DEHYDROGENASE C23G7.10C-RELATED"/>
    <property type="match status" value="1"/>
</dbReference>
<reference evidence="7" key="1">
    <citation type="journal article" date="2014" name="Int. J. Syst. Evol. Microbiol.">
        <title>Complete genome sequence of Corynebacterium casei LMG S-19264T (=DSM 44701T), isolated from a smear-ripened cheese.</title>
        <authorList>
            <consortium name="US DOE Joint Genome Institute (JGI-PGF)"/>
            <person name="Walter F."/>
            <person name="Albersmeier A."/>
            <person name="Kalinowski J."/>
            <person name="Ruckert C."/>
        </authorList>
    </citation>
    <scope>NUCLEOTIDE SEQUENCE</scope>
    <source>
        <strain evidence="7">KCTC 32437</strain>
    </source>
</reference>
<dbReference type="Proteomes" id="UP000646579">
    <property type="component" value="Unassembled WGS sequence"/>
</dbReference>
<dbReference type="AlphaFoldDB" id="A0A918RXX0"/>
<dbReference type="GO" id="GO:0003959">
    <property type="term" value="F:NADPH dehydrogenase activity"/>
    <property type="evidence" value="ECO:0007669"/>
    <property type="project" value="InterPro"/>
</dbReference>
<sequence length="381" mass="41333">MSQANTPPLFQPFEARGLTLRNRTVVAPMCQYSAVNGLANDWHFVHLGRFALGGFGLVIVEATAVTADGRISYGDLGLWNDEQIAPLKRINDFIHAQGSTAGLQLAHAGRKASTPIAWRHGFDETEAEKAAVGFESWTPVAPSPVIHAEGSDFTTPVELDEAGLDAIVEAFASATRRALDAGFDLVEVHAAHGYLLNQFLSPLANQRTDSYGGSRENRMRFPLRVVEAVREHWPEDRPLALRISVSDNHPDGWSVEDSIAFVNELKARGVDIIDCSSGGFSGGRIKAEPLYQVPFSEAIRQATGVPTMAVGLIHDPIAANRMIAEGQADFAALARGALDDPNWPVHAAKALQEEPDYDLWPIQAAARMRDRDRSLAAGATR</sequence>
<name>A0A918RXX0_9HYPH</name>
<dbReference type="Gene3D" id="3.20.20.70">
    <property type="entry name" value="Aldolase class I"/>
    <property type="match status" value="1"/>
</dbReference>
<keyword evidence="8" id="KW-1185">Reference proteome</keyword>
<dbReference type="Pfam" id="PF00724">
    <property type="entry name" value="Oxidored_FMN"/>
    <property type="match status" value="1"/>
</dbReference>
<proteinExistence type="predicted"/>
<protein>
    <submittedName>
        <fullName evidence="7">Oxidoreductase</fullName>
    </submittedName>
</protein>